<dbReference type="OrthoDB" id="9757917at2"/>
<feature type="domain" description="DNA2/NAM7 helicase-like C-terminal" evidence="2">
    <location>
        <begin position="892"/>
        <end position="1107"/>
    </location>
</feature>
<evidence type="ECO:0000313" key="4">
    <source>
        <dbReference type="Proteomes" id="UP000468388"/>
    </source>
</evidence>
<dbReference type="CDD" id="cd18808">
    <property type="entry name" value="SF1_C_Upf1"/>
    <property type="match status" value="1"/>
</dbReference>
<reference evidence="3 4" key="1">
    <citation type="submission" date="2019-12" db="EMBL/GenBank/DDBJ databases">
        <title>The draft genomic sequence of strain Chitinophaga oryziterrae JCM 16595.</title>
        <authorList>
            <person name="Zhang X."/>
        </authorList>
    </citation>
    <scope>NUCLEOTIDE SEQUENCE [LARGE SCALE GENOMIC DNA]</scope>
    <source>
        <strain evidence="3 4">JCM 16595</strain>
    </source>
</reference>
<evidence type="ECO:0000259" key="2">
    <source>
        <dbReference type="Pfam" id="PF13087"/>
    </source>
</evidence>
<dbReference type="InterPro" id="IPR027417">
    <property type="entry name" value="P-loop_NTPase"/>
</dbReference>
<keyword evidence="4" id="KW-1185">Reference proteome</keyword>
<evidence type="ECO:0000259" key="1">
    <source>
        <dbReference type="Pfam" id="PF13086"/>
    </source>
</evidence>
<dbReference type="Proteomes" id="UP000468388">
    <property type="component" value="Unassembled WGS sequence"/>
</dbReference>
<proteinExistence type="predicted"/>
<dbReference type="PANTHER" id="PTHR10887">
    <property type="entry name" value="DNA2/NAM7 HELICASE FAMILY"/>
    <property type="match status" value="1"/>
</dbReference>
<accession>A0A6N8JC73</accession>
<dbReference type="SUPFAM" id="SSF53335">
    <property type="entry name" value="S-adenosyl-L-methionine-dependent methyltransferases"/>
    <property type="match status" value="1"/>
</dbReference>
<dbReference type="InterPro" id="IPR029063">
    <property type="entry name" value="SAM-dependent_MTases_sf"/>
</dbReference>
<dbReference type="InterPro" id="IPR047187">
    <property type="entry name" value="SF1_C_Upf1"/>
</dbReference>
<organism evidence="3 4">
    <name type="scientific">Chitinophaga oryziterrae</name>
    <dbReference type="NCBI Taxonomy" id="1031224"/>
    <lineage>
        <taxon>Bacteria</taxon>
        <taxon>Pseudomonadati</taxon>
        <taxon>Bacteroidota</taxon>
        <taxon>Chitinophagia</taxon>
        <taxon>Chitinophagales</taxon>
        <taxon>Chitinophagaceae</taxon>
        <taxon>Chitinophaga</taxon>
    </lineage>
</organism>
<dbReference type="CDD" id="cd02440">
    <property type="entry name" value="AdoMet_MTases"/>
    <property type="match status" value="1"/>
</dbReference>
<gene>
    <name evidence="3" type="ORF">GO495_19570</name>
</gene>
<dbReference type="Gene3D" id="3.40.50.300">
    <property type="entry name" value="P-loop containing nucleotide triphosphate hydrolases"/>
    <property type="match status" value="2"/>
</dbReference>
<dbReference type="SUPFAM" id="SSF52540">
    <property type="entry name" value="P-loop containing nucleoside triphosphate hydrolases"/>
    <property type="match status" value="1"/>
</dbReference>
<dbReference type="Pfam" id="PF13087">
    <property type="entry name" value="AAA_12"/>
    <property type="match status" value="1"/>
</dbReference>
<dbReference type="Pfam" id="PF13086">
    <property type="entry name" value="AAA_11"/>
    <property type="match status" value="1"/>
</dbReference>
<dbReference type="InterPro" id="IPR011604">
    <property type="entry name" value="PDDEXK-like_dom_sf"/>
</dbReference>
<feature type="domain" description="DNA2/NAM7 helicase helicase" evidence="1">
    <location>
        <begin position="791"/>
        <end position="870"/>
    </location>
</feature>
<comment type="caution">
    <text evidence="3">The sequence shown here is derived from an EMBL/GenBank/DDBJ whole genome shotgun (WGS) entry which is preliminary data.</text>
</comment>
<dbReference type="GO" id="GO:0004386">
    <property type="term" value="F:helicase activity"/>
    <property type="evidence" value="ECO:0007669"/>
    <property type="project" value="InterPro"/>
</dbReference>
<dbReference type="InterPro" id="IPR041677">
    <property type="entry name" value="DNA2/NAM7_AAA_11"/>
</dbReference>
<sequence>MNVTGVEFFDQLSELHYQSTTIKDKYPKLRSLLERVCKDMTAGDPIQFSNLFSRLNYVCKKTKLPSRRTYQINTFRVNANNVLYAGFNPSEEDYLHDLKALCNVVSHFYDIPIPEYMSILLPEIDLYKPAQRIKGEKHERIRVDVLYADDEYIYAFAEKMPTEDPVRIKYNEEFAPTVARLWTDCQLNLIDVTIDDHGILFPDMIILEPDYLIDISSLAECLKEYGSHPLNYVQSRFEATKNTSHILLGNAANLFLDEFVNEKPHEPVVYKTAMKKAFKAAPLEFATCADLNSKEKVFTFFESTVEQFNNIRKVVNNVFPSRGIDREYGILEPAFMCEHLGVQGRLDYLQLNTDKQFVIELKSGKAPSPDTNFELIGKNHKAQAFIYQIIIQKILGVSFKKLDTLIFYSRYADEQANLRLSQPFMAVIKEILNIRNLIVADERTIAADHTGNATKAQIDEISPETLITNNQLNENFLNRFIVPQINHFKSFFNNSSVTESAYFHSFYTFVTREHYISKTGGADYEGSKGISSLWLSTLDEKMESGEILTDLTILENNTEKIPSTVTLTIPAYDDNFLPNFRQGDIVILYQRNNQDDNVTNKQIFKGAIEALHHDAITIRLRQQQRNQSVLPVDSKYAVEHDFLDAAYSIMYRGLYAFLQANTDRKTLLLNQRPPMLHAGDVPAIATRHSAEVDDIVRKAKHARDYFLLVGPPGTGKTSIALKEMVKEFYKMGCSILLLSYTNRAVDEICDSLDTIVDAPAYIRIGSSLSCDPKHRDRLLDKAIADCDSRELVKLRVQQYRIFVGTVAAVSGRMELFRIKHFQVAIIDEASQILEPHLLGILSAKNGKGTNAIDKFILIGDHKQLPAVVLQKPVESQVNDPHLHAMGLYDRRNSLFERLYSLHKDDKNSPFWSMLHKQGRMHPDIALFPNYAFYNGELKEVPCAHQKAPLEFKQYGTDAIQTLIATKRLAFIPSERNTNEKTNKTNSHEAAITAMLLKNIYTLYQLNGLVFSPEESVGIITPYRSQIALIRREIIKLDIPVLNQLTIDTVERFQGSQRDIIIYSFSVNQFYQIDFLSNNMEENGMLIDRKLNVAITRAKKQLFITGNPAILSNNITYFRLIEFIRSKGGYLSVRPSQFLSGNFATEKPAVVDTPDETFTTVFNNLVVTPVKNHPDTKPPSLIYGNDHDYNKLCVIEYGRTNFDLQTKYSSQEKIDLYCYYNMRQQYCSTIESFSSSFDFFATSFTDTSNRISFIDLGCGPLTSGLAFNKTFRFNFHYIGIDVSASMLSKAREFADSGLFDKDTTFLLKHSLEEIHTDYWDSTFCFPNTVVINFSHQFANMGKEDVEKLATGINNLLDKYPLNKYIIAATDRKNRMYHVLRRLVPRLSDQG</sequence>
<dbReference type="InterPro" id="IPR041679">
    <property type="entry name" value="DNA2/NAM7-like_C"/>
</dbReference>
<dbReference type="Gene3D" id="3.40.50.150">
    <property type="entry name" value="Vaccinia Virus protein VP39"/>
    <property type="match status" value="1"/>
</dbReference>
<name>A0A6N8JC73_9BACT</name>
<dbReference type="RefSeq" id="WP_157301403.1">
    <property type="nucleotide sequence ID" value="NZ_BAAAZB010000002.1"/>
</dbReference>
<dbReference type="InterPro" id="IPR045055">
    <property type="entry name" value="DNA2/NAM7-like"/>
</dbReference>
<dbReference type="PANTHER" id="PTHR10887:SF495">
    <property type="entry name" value="HELICASE SENATAXIN ISOFORM X1-RELATED"/>
    <property type="match status" value="1"/>
</dbReference>
<dbReference type="EMBL" id="WRXO01000005">
    <property type="protein sequence ID" value="MVT42803.1"/>
    <property type="molecule type" value="Genomic_DNA"/>
</dbReference>
<protein>
    <submittedName>
        <fullName evidence="3">AAA family ATPase</fullName>
    </submittedName>
</protein>
<evidence type="ECO:0000313" key="3">
    <source>
        <dbReference type="EMBL" id="MVT42803.1"/>
    </source>
</evidence>
<dbReference type="Gene3D" id="3.90.320.10">
    <property type="match status" value="1"/>
</dbReference>